<dbReference type="GO" id="GO:0015740">
    <property type="term" value="P:C4-dicarboxylate transport"/>
    <property type="evidence" value="ECO:0007669"/>
    <property type="project" value="TreeGrafter"/>
</dbReference>
<dbReference type="InterPro" id="IPR007387">
    <property type="entry name" value="TRAP_DctQ"/>
</dbReference>
<dbReference type="OrthoDB" id="6160477at2"/>
<feature type="transmembrane region" description="Helical" evidence="9">
    <location>
        <begin position="21"/>
        <end position="43"/>
    </location>
</feature>
<feature type="transmembrane region" description="Helical" evidence="9">
    <location>
        <begin position="55"/>
        <end position="72"/>
    </location>
</feature>
<keyword evidence="12" id="KW-1185">Reference proteome</keyword>
<evidence type="ECO:0000256" key="7">
    <source>
        <dbReference type="ARBA" id="ARBA00023136"/>
    </source>
</evidence>
<dbReference type="PANTHER" id="PTHR35011">
    <property type="entry name" value="2,3-DIKETO-L-GULONATE TRAP TRANSPORTER SMALL PERMEASE PROTEIN YIAM"/>
    <property type="match status" value="1"/>
</dbReference>
<evidence type="ECO:0000256" key="8">
    <source>
        <dbReference type="ARBA" id="ARBA00038436"/>
    </source>
</evidence>
<keyword evidence="4 9" id="KW-0997">Cell inner membrane</keyword>
<dbReference type="AlphaFoldDB" id="A0A516GWP0"/>
<evidence type="ECO:0000256" key="9">
    <source>
        <dbReference type="RuleBase" id="RU369079"/>
    </source>
</evidence>
<dbReference type="InterPro" id="IPR055348">
    <property type="entry name" value="DctQ"/>
</dbReference>
<dbReference type="GO" id="GO:0022857">
    <property type="term" value="F:transmembrane transporter activity"/>
    <property type="evidence" value="ECO:0007669"/>
    <property type="project" value="UniProtKB-UniRule"/>
</dbReference>
<dbReference type="KEGG" id="fer:FNB15_00675"/>
<keyword evidence="7 9" id="KW-0472">Membrane</keyword>
<comment type="subcellular location">
    <subcellularLocation>
        <location evidence="1 9">Cell inner membrane</location>
        <topology evidence="1 9">Multi-pass membrane protein</topology>
    </subcellularLocation>
</comment>
<keyword evidence="3" id="KW-1003">Cell membrane</keyword>
<gene>
    <name evidence="11" type="ORF">FNB15_00675</name>
</gene>
<evidence type="ECO:0000313" key="12">
    <source>
        <dbReference type="Proteomes" id="UP000317496"/>
    </source>
</evidence>
<evidence type="ECO:0000313" key="11">
    <source>
        <dbReference type="EMBL" id="QDO95885.1"/>
    </source>
</evidence>
<evidence type="ECO:0000256" key="4">
    <source>
        <dbReference type="ARBA" id="ARBA00022519"/>
    </source>
</evidence>
<dbReference type="GO" id="GO:0005886">
    <property type="term" value="C:plasma membrane"/>
    <property type="evidence" value="ECO:0007669"/>
    <property type="project" value="UniProtKB-SubCell"/>
</dbReference>
<dbReference type="Pfam" id="PF04290">
    <property type="entry name" value="DctQ"/>
    <property type="match status" value="1"/>
</dbReference>
<reference evidence="11 12" key="1">
    <citation type="submission" date="2019-07" db="EMBL/GenBank/DDBJ databases">
        <title>Genome sequencing for Ferrovibrio sp. K5.</title>
        <authorList>
            <person name="Park S.-J."/>
        </authorList>
    </citation>
    <scope>NUCLEOTIDE SEQUENCE [LARGE SCALE GENOMIC DNA]</scope>
    <source>
        <strain evidence="11 12">K5</strain>
    </source>
</reference>
<name>A0A516GWP0_9PROT</name>
<dbReference type="PANTHER" id="PTHR35011:SF2">
    <property type="entry name" value="2,3-DIKETO-L-GULONATE TRAP TRANSPORTER SMALL PERMEASE PROTEIN YIAM"/>
    <property type="match status" value="1"/>
</dbReference>
<dbReference type="RefSeq" id="WP_144066866.1">
    <property type="nucleotide sequence ID" value="NZ_CP041636.1"/>
</dbReference>
<evidence type="ECO:0000256" key="3">
    <source>
        <dbReference type="ARBA" id="ARBA00022475"/>
    </source>
</evidence>
<evidence type="ECO:0000256" key="5">
    <source>
        <dbReference type="ARBA" id="ARBA00022692"/>
    </source>
</evidence>
<dbReference type="PROSITE" id="PS51257">
    <property type="entry name" value="PROKAR_LIPOPROTEIN"/>
    <property type="match status" value="1"/>
</dbReference>
<evidence type="ECO:0000256" key="6">
    <source>
        <dbReference type="ARBA" id="ARBA00022989"/>
    </source>
</evidence>
<comment type="similarity">
    <text evidence="8 9">Belongs to the TRAP transporter small permease family.</text>
</comment>
<evidence type="ECO:0000256" key="2">
    <source>
        <dbReference type="ARBA" id="ARBA00022448"/>
    </source>
</evidence>
<comment type="function">
    <text evidence="9">Part of the tripartite ATP-independent periplasmic (TRAP) transport system.</text>
</comment>
<keyword evidence="5 9" id="KW-0812">Transmembrane</keyword>
<feature type="transmembrane region" description="Helical" evidence="9">
    <location>
        <begin position="93"/>
        <end position="115"/>
    </location>
</feature>
<organism evidence="11 12">
    <name type="scientific">Ferrovibrio terrae</name>
    <dbReference type="NCBI Taxonomy" id="2594003"/>
    <lineage>
        <taxon>Bacteria</taxon>
        <taxon>Pseudomonadati</taxon>
        <taxon>Pseudomonadota</taxon>
        <taxon>Alphaproteobacteria</taxon>
        <taxon>Rhodospirillales</taxon>
        <taxon>Rhodospirillaceae</taxon>
        <taxon>Ferrovibrio</taxon>
    </lineage>
</organism>
<accession>A0A516GWP0</accession>
<feature type="domain" description="Tripartite ATP-independent periplasmic transporters DctQ component" evidence="10">
    <location>
        <begin position="33"/>
        <end position="162"/>
    </location>
</feature>
<keyword evidence="6 9" id="KW-1133">Transmembrane helix</keyword>
<dbReference type="EMBL" id="CP041636">
    <property type="protein sequence ID" value="QDO95885.1"/>
    <property type="molecule type" value="Genomic_DNA"/>
</dbReference>
<keyword evidence="2 9" id="KW-0813">Transport</keyword>
<evidence type="ECO:0000259" key="10">
    <source>
        <dbReference type="Pfam" id="PF04290"/>
    </source>
</evidence>
<evidence type="ECO:0000256" key="1">
    <source>
        <dbReference type="ARBA" id="ARBA00004429"/>
    </source>
</evidence>
<proteinExistence type="inferred from homology"/>
<sequence>MKRGGEQPQSWAARLSRYLAWLSGGILLIGCAGSITLDVVLRYFLNRTVVESFEISGYAFAAAVALGMAYTVSCKSNIRIDLVANRLPLLPRVVLDLVAHLAILVVAGTIAWYALQTWLQSLKLDAKSITILQVPLILPQGIWLLGLIWFALFAALIAWSSARLLLRGDLAGVQHLIGPATLREEIEQAGAPAKDAE</sequence>
<comment type="subunit">
    <text evidence="9">The complex comprises the extracytoplasmic solute receptor protein and the two transmembrane proteins.</text>
</comment>
<dbReference type="Proteomes" id="UP000317496">
    <property type="component" value="Chromosome"/>
</dbReference>
<protein>
    <recommendedName>
        <fullName evidence="9">TRAP transporter small permease protein</fullName>
    </recommendedName>
</protein>
<feature type="transmembrane region" description="Helical" evidence="9">
    <location>
        <begin position="142"/>
        <end position="166"/>
    </location>
</feature>